<name>A0ABN7RZU0_OIKDI</name>
<dbReference type="Gene3D" id="3.90.70.130">
    <property type="match status" value="1"/>
</dbReference>
<keyword evidence="2" id="KW-0378">Hydrolase</keyword>
<evidence type="ECO:0000313" key="4">
    <source>
        <dbReference type="EMBL" id="CAG5086701.1"/>
    </source>
</evidence>
<dbReference type="InterPro" id="IPR012462">
    <property type="entry name" value="UFSP1/2_DUB_cat"/>
</dbReference>
<evidence type="ECO:0000256" key="2">
    <source>
        <dbReference type="ARBA" id="ARBA00022801"/>
    </source>
</evidence>
<evidence type="ECO:0000259" key="3">
    <source>
        <dbReference type="Pfam" id="PF07910"/>
    </source>
</evidence>
<reference evidence="4 5" key="1">
    <citation type="submission" date="2021-04" db="EMBL/GenBank/DDBJ databases">
        <authorList>
            <person name="Bliznina A."/>
        </authorList>
    </citation>
    <scope>NUCLEOTIDE SEQUENCE [LARGE SCALE GENOMIC DNA]</scope>
</reference>
<evidence type="ECO:0000256" key="1">
    <source>
        <dbReference type="ARBA" id="ARBA00008552"/>
    </source>
</evidence>
<dbReference type="Proteomes" id="UP001158576">
    <property type="component" value="Chromosome PAR"/>
</dbReference>
<dbReference type="EMBL" id="OU015568">
    <property type="protein sequence ID" value="CAG5086701.1"/>
    <property type="molecule type" value="Genomic_DNA"/>
</dbReference>
<keyword evidence="5" id="KW-1185">Reference proteome</keyword>
<proteinExistence type="inferred from homology"/>
<gene>
    <name evidence="4" type="ORF">OKIOD_LOCUS2883</name>
</gene>
<accession>A0ABN7RZU0</accession>
<organism evidence="4 5">
    <name type="scientific">Oikopleura dioica</name>
    <name type="common">Tunicate</name>
    <dbReference type="NCBI Taxonomy" id="34765"/>
    <lineage>
        <taxon>Eukaryota</taxon>
        <taxon>Metazoa</taxon>
        <taxon>Chordata</taxon>
        <taxon>Tunicata</taxon>
        <taxon>Appendicularia</taxon>
        <taxon>Copelata</taxon>
        <taxon>Oikopleuridae</taxon>
        <taxon>Oikopleura</taxon>
    </lineage>
</organism>
<evidence type="ECO:0000313" key="5">
    <source>
        <dbReference type="Proteomes" id="UP001158576"/>
    </source>
</evidence>
<dbReference type="Pfam" id="PF07910">
    <property type="entry name" value="Peptidase_C78"/>
    <property type="match status" value="1"/>
</dbReference>
<dbReference type="SUPFAM" id="SSF54001">
    <property type="entry name" value="Cysteine proteinases"/>
    <property type="match status" value="1"/>
</dbReference>
<dbReference type="PANTHER" id="PTHR48153">
    <property type="entry name" value="UFM1-SPECIFIC PROTEASE 2"/>
    <property type="match status" value="1"/>
</dbReference>
<sequence length="215" mass="24709">MLLKNVHRFGLDNPPEGTEGQISAVMGEYEYWHYMCDSFDDRGWGCGYRTLQTIASWIISHFEEKTLPKVESIHKYQAILGSMGQEIQEESRDWIGTVEACMVIDLLYNIPCKVLHCKSAAEIYAHIPDILTHFSNFGAPLMMGGENDHYSKGIFGIARKGRKFEDVYLLIVDPHYASESPDPVQARKFVYWKALSELEQGFYNLLMPLSYKRPE</sequence>
<dbReference type="InterPro" id="IPR038765">
    <property type="entry name" value="Papain-like_cys_pep_sf"/>
</dbReference>
<protein>
    <submittedName>
        <fullName evidence="4">Oidioi.mRNA.OKI2018_I69.PAR.g11325.t1.cds</fullName>
    </submittedName>
</protein>
<comment type="similarity">
    <text evidence="1">Belongs to the peptidase C78 family.</text>
</comment>
<dbReference type="PANTHER" id="PTHR48153:SF3">
    <property type="entry name" value="INACTIVE UFM1-SPECIFIC PROTEASE 1"/>
    <property type="match status" value="1"/>
</dbReference>
<feature type="domain" description="UFSP1/2/DUB catalytic" evidence="3">
    <location>
        <begin position="21"/>
        <end position="206"/>
    </location>
</feature>